<dbReference type="KEGG" id="fcm:BIW12_02215"/>
<reference evidence="3 4" key="1">
    <citation type="submission" date="2016-10" db="EMBL/GenBank/DDBJ databases">
        <title>Complete Genome Sequence of Flavobacterium sp. PK15.</title>
        <authorList>
            <person name="Ekwe A."/>
            <person name="Kim S.B."/>
        </authorList>
    </citation>
    <scope>NUCLEOTIDE SEQUENCE [LARGE SCALE GENOMIC DNA]</scope>
    <source>
        <strain evidence="3 4">PK15</strain>
    </source>
</reference>
<gene>
    <name evidence="3" type="ORF">BIW12_02215</name>
</gene>
<feature type="domain" description="Lipid/polyisoprenoid-binding YceI-like" evidence="2">
    <location>
        <begin position="21"/>
        <end position="180"/>
    </location>
</feature>
<evidence type="ECO:0000313" key="3">
    <source>
        <dbReference type="EMBL" id="AOZ98353.1"/>
    </source>
</evidence>
<dbReference type="AlphaFoldDB" id="A0A1D9P752"/>
<dbReference type="Proteomes" id="UP000178198">
    <property type="component" value="Chromosome"/>
</dbReference>
<dbReference type="STRING" id="1306519.BIW12_02215"/>
<dbReference type="SMART" id="SM00867">
    <property type="entry name" value="YceI"/>
    <property type="match status" value="1"/>
</dbReference>
<dbReference type="EMBL" id="CP017774">
    <property type="protein sequence ID" value="AOZ98353.1"/>
    <property type="molecule type" value="Genomic_DNA"/>
</dbReference>
<feature type="signal peptide" evidence="1">
    <location>
        <begin position="1"/>
        <end position="18"/>
    </location>
</feature>
<dbReference type="InterPro" id="IPR036761">
    <property type="entry name" value="TTHA0802/YceI-like_sf"/>
</dbReference>
<dbReference type="PANTHER" id="PTHR34406:SF1">
    <property type="entry name" value="PROTEIN YCEI"/>
    <property type="match status" value="1"/>
</dbReference>
<organism evidence="3 4">
    <name type="scientific">Flavobacterium commune</name>
    <dbReference type="NCBI Taxonomy" id="1306519"/>
    <lineage>
        <taxon>Bacteria</taxon>
        <taxon>Pseudomonadati</taxon>
        <taxon>Bacteroidota</taxon>
        <taxon>Flavobacteriia</taxon>
        <taxon>Flavobacteriales</taxon>
        <taxon>Flavobacteriaceae</taxon>
        <taxon>Flavobacterium</taxon>
    </lineage>
</organism>
<dbReference type="Gene3D" id="2.40.128.110">
    <property type="entry name" value="Lipid/polyisoprenoid-binding, YceI-like"/>
    <property type="match status" value="1"/>
</dbReference>
<dbReference type="SUPFAM" id="SSF101874">
    <property type="entry name" value="YceI-like"/>
    <property type="match status" value="1"/>
</dbReference>
<sequence length="180" mass="20452">MKNFLLAFLFIFSISIVAQDKKTVTNGNITFEASVPFYEAVEAVNNQVIGTLNTKNNNIHFIVFIKDFKFERSLMQDHFNANYMESKKYPKAVFKGGIEKFSANKINTTPGRYYIKGKIQIHGVTKNIRVLALIHKTATNSIAVQSHFSLNTEDFKIEIPFIVKNKISKTVNVALNVDLK</sequence>
<evidence type="ECO:0000259" key="2">
    <source>
        <dbReference type="SMART" id="SM00867"/>
    </source>
</evidence>
<proteinExistence type="predicted"/>
<evidence type="ECO:0000256" key="1">
    <source>
        <dbReference type="SAM" id="SignalP"/>
    </source>
</evidence>
<feature type="chain" id="PRO_5009444135" description="Lipid/polyisoprenoid-binding YceI-like domain-containing protein" evidence="1">
    <location>
        <begin position="19"/>
        <end position="180"/>
    </location>
</feature>
<name>A0A1D9P752_9FLAO</name>
<dbReference type="PANTHER" id="PTHR34406">
    <property type="entry name" value="PROTEIN YCEI"/>
    <property type="match status" value="1"/>
</dbReference>
<dbReference type="RefSeq" id="WP_071183622.1">
    <property type="nucleotide sequence ID" value="NZ_CP017774.1"/>
</dbReference>
<accession>A0A1D9P752</accession>
<keyword evidence="4" id="KW-1185">Reference proteome</keyword>
<keyword evidence="1" id="KW-0732">Signal</keyword>
<dbReference type="InterPro" id="IPR007372">
    <property type="entry name" value="Lipid/polyisoprenoid-bd_YceI"/>
</dbReference>
<dbReference type="OrthoDB" id="116832at2"/>
<protein>
    <recommendedName>
        <fullName evidence="2">Lipid/polyisoprenoid-binding YceI-like domain-containing protein</fullName>
    </recommendedName>
</protein>
<evidence type="ECO:0000313" key="4">
    <source>
        <dbReference type="Proteomes" id="UP000178198"/>
    </source>
</evidence>
<dbReference type="Pfam" id="PF04264">
    <property type="entry name" value="YceI"/>
    <property type="match status" value="1"/>
</dbReference>